<dbReference type="EMBL" id="CP029803">
    <property type="protein sequence ID" value="AWT59689.1"/>
    <property type="molecule type" value="Genomic_DNA"/>
</dbReference>
<comment type="function">
    <text evidence="10">Involved in protein export. Participates in an early event of protein translocation.</text>
</comment>
<dbReference type="InterPro" id="IPR004692">
    <property type="entry name" value="SecG"/>
</dbReference>
<feature type="transmembrane region" description="Helical" evidence="10">
    <location>
        <begin position="6"/>
        <end position="26"/>
    </location>
</feature>
<protein>
    <recommendedName>
        <fullName evidence="10">Protein-export membrane protein SecG</fullName>
    </recommendedName>
</protein>
<comment type="similarity">
    <text evidence="2 10">Belongs to the SecG family.</text>
</comment>
<sequence>MANILITIFTFLLIIVCLFLVFVVLLQRANTNAGLGTAFGGGIAESTFGANTGNILTKSTIIASCAFFIISFGLYLGYILNSENPNNSGEILPQLSSEKLPIQIDENAYDSVHSDTVIESSPSVEDSFTTEP</sequence>
<dbReference type="Proteomes" id="UP000247465">
    <property type="component" value="Chromosome"/>
</dbReference>
<dbReference type="Pfam" id="PF03840">
    <property type="entry name" value="SecG"/>
    <property type="match status" value="1"/>
</dbReference>
<proteinExistence type="inferred from homology"/>
<evidence type="ECO:0000256" key="7">
    <source>
        <dbReference type="ARBA" id="ARBA00022989"/>
    </source>
</evidence>
<dbReference type="KEGG" id="mtar:DF168_00883"/>
<evidence type="ECO:0000256" key="2">
    <source>
        <dbReference type="ARBA" id="ARBA00008445"/>
    </source>
</evidence>
<comment type="subcellular location">
    <subcellularLocation>
        <location evidence="1 10">Cell membrane</location>
        <topology evidence="1 10">Multi-pass membrane protein</topology>
    </subcellularLocation>
</comment>
<dbReference type="GO" id="GO:0065002">
    <property type="term" value="P:intracellular protein transmembrane transport"/>
    <property type="evidence" value="ECO:0007669"/>
    <property type="project" value="TreeGrafter"/>
</dbReference>
<gene>
    <name evidence="11" type="primary">secG</name>
    <name evidence="11" type="ORF">DF168_00883</name>
</gene>
<dbReference type="PANTHER" id="PTHR34182">
    <property type="entry name" value="PROTEIN-EXPORT MEMBRANE PROTEIN SECG"/>
    <property type="match status" value="1"/>
</dbReference>
<dbReference type="PANTHER" id="PTHR34182:SF1">
    <property type="entry name" value="PROTEIN-EXPORT MEMBRANE PROTEIN SECG"/>
    <property type="match status" value="1"/>
</dbReference>
<keyword evidence="6 10" id="KW-0653">Protein transport</keyword>
<evidence type="ECO:0000256" key="5">
    <source>
        <dbReference type="ARBA" id="ARBA00022692"/>
    </source>
</evidence>
<keyword evidence="8 10" id="KW-0811">Translocation</keyword>
<dbReference type="GO" id="GO:0015450">
    <property type="term" value="F:protein-transporting ATPase activity"/>
    <property type="evidence" value="ECO:0007669"/>
    <property type="project" value="UniProtKB-UniRule"/>
</dbReference>
<dbReference type="GO" id="GO:0009306">
    <property type="term" value="P:protein secretion"/>
    <property type="evidence" value="ECO:0007669"/>
    <property type="project" value="UniProtKB-UniRule"/>
</dbReference>
<organism evidence="11 12">
    <name type="scientific">Candidatus Moanibacter tarae</name>
    <dbReference type="NCBI Taxonomy" id="2200854"/>
    <lineage>
        <taxon>Bacteria</taxon>
        <taxon>Pseudomonadati</taxon>
        <taxon>Verrucomicrobiota</taxon>
        <taxon>Opitutia</taxon>
        <taxon>Puniceicoccales</taxon>
        <taxon>Puniceicoccales incertae sedis</taxon>
        <taxon>Candidatus Moanibacter</taxon>
    </lineage>
</organism>
<evidence type="ECO:0000256" key="6">
    <source>
        <dbReference type="ARBA" id="ARBA00022927"/>
    </source>
</evidence>
<dbReference type="AlphaFoldDB" id="A0A2Z4AC86"/>
<evidence type="ECO:0000256" key="10">
    <source>
        <dbReference type="RuleBase" id="RU365087"/>
    </source>
</evidence>
<evidence type="ECO:0000256" key="9">
    <source>
        <dbReference type="ARBA" id="ARBA00023136"/>
    </source>
</evidence>
<dbReference type="NCBIfam" id="TIGR00810">
    <property type="entry name" value="secG"/>
    <property type="match status" value="1"/>
</dbReference>
<keyword evidence="4 10" id="KW-1003">Cell membrane</keyword>
<feature type="transmembrane region" description="Helical" evidence="10">
    <location>
        <begin position="61"/>
        <end position="80"/>
    </location>
</feature>
<name>A0A2Z4AC86_9BACT</name>
<dbReference type="GO" id="GO:0005886">
    <property type="term" value="C:plasma membrane"/>
    <property type="evidence" value="ECO:0007669"/>
    <property type="project" value="UniProtKB-SubCell"/>
</dbReference>
<evidence type="ECO:0000256" key="1">
    <source>
        <dbReference type="ARBA" id="ARBA00004651"/>
    </source>
</evidence>
<keyword evidence="7 10" id="KW-1133">Transmembrane helix</keyword>
<accession>A0A2Z4AC86</accession>
<reference evidence="11 12" key="1">
    <citation type="submission" date="2018-06" db="EMBL/GenBank/DDBJ databases">
        <title>Draft Genome Sequence of a Novel Marine Bacterium Related to the Verrucomicrobia.</title>
        <authorList>
            <person name="Vosseberg J."/>
            <person name="Martijn J."/>
            <person name="Ettema T.J.G."/>
        </authorList>
    </citation>
    <scope>NUCLEOTIDE SEQUENCE [LARGE SCALE GENOMIC DNA]</scope>
    <source>
        <strain evidence="11">TARA_B100001123</strain>
    </source>
</reference>
<dbReference type="GO" id="GO:0043952">
    <property type="term" value="P:protein transport by the Sec complex"/>
    <property type="evidence" value="ECO:0007669"/>
    <property type="project" value="TreeGrafter"/>
</dbReference>
<keyword evidence="9 10" id="KW-0472">Membrane</keyword>
<evidence type="ECO:0000256" key="4">
    <source>
        <dbReference type="ARBA" id="ARBA00022475"/>
    </source>
</evidence>
<evidence type="ECO:0000313" key="11">
    <source>
        <dbReference type="EMBL" id="AWT59689.1"/>
    </source>
</evidence>
<evidence type="ECO:0000256" key="8">
    <source>
        <dbReference type="ARBA" id="ARBA00023010"/>
    </source>
</evidence>
<keyword evidence="5 10" id="KW-0812">Transmembrane</keyword>
<keyword evidence="3 10" id="KW-0813">Transport</keyword>
<evidence type="ECO:0000256" key="3">
    <source>
        <dbReference type="ARBA" id="ARBA00022448"/>
    </source>
</evidence>
<evidence type="ECO:0000313" key="12">
    <source>
        <dbReference type="Proteomes" id="UP000247465"/>
    </source>
</evidence>